<evidence type="ECO:0000313" key="1">
    <source>
        <dbReference type="EMBL" id="CCK32790.1"/>
    </source>
</evidence>
<gene>
    <name evidence="1" type="ORF">BN159_8412</name>
</gene>
<organism evidence="1 2">
    <name type="scientific">Streptomyces davaonensis (strain DSM 101723 / JCM 4913 / KCC S-0913 / 768)</name>
    <dbReference type="NCBI Taxonomy" id="1214101"/>
    <lineage>
        <taxon>Bacteria</taxon>
        <taxon>Bacillati</taxon>
        <taxon>Actinomycetota</taxon>
        <taxon>Actinomycetes</taxon>
        <taxon>Kitasatosporales</taxon>
        <taxon>Streptomycetaceae</taxon>
        <taxon>Streptomyces</taxon>
    </lineage>
</organism>
<reference evidence="1 2" key="1">
    <citation type="journal article" date="2012" name="J. Bacteriol.">
        <title>Genome sequence of the bacterium Streptomyces davawensis JCM 4913 and heterologous production of the unique antibiotic roseoflavin.</title>
        <authorList>
            <person name="Jankowitsch F."/>
            <person name="Schwarz J."/>
            <person name="Ruckert C."/>
            <person name="Gust B."/>
            <person name="Szczepanowski R."/>
            <person name="Blom J."/>
            <person name="Pelzer S."/>
            <person name="Kalinowski J."/>
            <person name="Mack M."/>
        </authorList>
    </citation>
    <scope>NUCLEOTIDE SEQUENCE [LARGE SCALE GENOMIC DNA]</scope>
    <source>
        <strain evidence="2">DSM 101723 / JCM 4913 / KCC S-0913 / 768</strain>
    </source>
</reference>
<dbReference type="EMBL" id="HE971709">
    <property type="protein sequence ID" value="CCK32790.1"/>
    <property type="molecule type" value="Genomic_DNA"/>
</dbReference>
<dbReference type="KEGG" id="sdv:BN159_8412"/>
<sequence>MTAWRKARLDRRPTGQPATVDLRDVFNALLYMVQQLCKWPIGTLAMLMPCRETLRFSRSDAWTADERLRRLSADPPPRPQDGGDFDALLAWLRTVDDELPSFSTRAVENTGDFDPRLLPLLMRGFTDYFV</sequence>
<dbReference type="STRING" id="1214101.BN159_8412"/>
<dbReference type="PATRIC" id="fig|1214101.3.peg.8507"/>
<dbReference type="HOGENOM" id="CLU_1936890_0_0_11"/>
<protein>
    <submittedName>
        <fullName evidence="1">Uncharacterized protein</fullName>
    </submittedName>
</protein>
<name>K4RGF9_STRDJ</name>
<evidence type="ECO:0000313" key="2">
    <source>
        <dbReference type="Proteomes" id="UP000008043"/>
    </source>
</evidence>
<accession>K4RGF9</accession>
<dbReference type="Proteomes" id="UP000008043">
    <property type="component" value="Chromosome"/>
</dbReference>
<keyword evidence="2" id="KW-1185">Reference proteome</keyword>
<proteinExistence type="predicted"/>
<dbReference type="AlphaFoldDB" id="K4RGF9"/>